<feature type="active site" description="Proton donor/acceptor" evidence="16">
    <location>
        <position position="339"/>
    </location>
</feature>
<feature type="binding site" evidence="17">
    <location>
        <position position="256"/>
    </location>
    <ligand>
        <name>Mn(2+)</name>
        <dbReference type="ChEBI" id="CHEBI:29035"/>
    </ligand>
</feature>
<keyword evidence="13 18" id="KW-0325">Glycoprotein</keyword>
<keyword evidence="10" id="KW-1133">Transmembrane helix</keyword>
<evidence type="ECO:0000256" key="4">
    <source>
        <dbReference type="ARBA" id="ARBA00007706"/>
    </source>
</evidence>
<keyword evidence="7" id="KW-0812">Transmembrane</keyword>
<comment type="catalytic activity">
    <reaction evidence="15 19">
        <text>3-O-(beta-D-galactosyl-(1-&gt;3)-beta-D-galactosyl-(1-&gt;4)-beta-D-xylosyl)-L-seryl-[protein] + UDP-alpha-D-glucuronate = 3-O-(beta-D-GlcA-(1-&gt;3)-beta-D-Gal-(1-&gt;3)-beta-D-Gal-(1-&gt;4)-beta-D-Xyl)-L-seryl-[protein] + UDP + H(+)</text>
        <dbReference type="Rhea" id="RHEA:24168"/>
        <dbReference type="Rhea" id="RHEA-COMP:12571"/>
        <dbReference type="Rhea" id="RHEA-COMP:12573"/>
        <dbReference type="ChEBI" id="CHEBI:15378"/>
        <dbReference type="ChEBI" id="CHEBI:58052"/>
        <dbReference type="ChEBI" id="CHEBI:58223"/>
        <dbReference type="ChEBI" id="CHEBI:132090"/>
        <dbReference type="ChEBI" id="CHEBI:132093"/>
        <dbReference type="EC" id="2.4.1.135"/>
    </reaction>
</comment>
<evidence type="ECO:0000256" key="17">
    <source>
        <dbReference type="PIRSR" id="PIRSR605027-3"/>
    </source>
</evidence>
<dbReference type="GO" id="GO:0015018">
    <property type="term" value="F:galactosylgalactosylxylosylprotein 3-beta-glucuronosyltransferase activity"/>
    <property type="evidence" value="ECO:0007669"/>
    <property type="project" value="UniProtKB-UniRule"/>
</dbReference>
<keyword evidence="6 19" id="KW-0808">Transferase</keyword>
<feature type="compositionally biased region" description="Low complexity" evidence="20">
    <location>
        <begin position="128"/>
        <end position="148"/>
    </location>
</feature>
<dbReference type="GO" id="GO:0046872">
    <property type="term" value="F:metal ion binding"/>
    <property type="evidence" value="ECO:0007669"/>
    <property type="project" value="UniProtKB-KW"/>
</dbReference>
<comment type="subcellular location">
    <subcellularLocation>
        <location evidence="2 19">Golgi apparatus membrane</location>
        <topology evidence="2 19">Single-pass type II membrane protein</topology>
    </subcellularLocation>
</comment>
<evidence type="ECO:0000256" key="18">
    <source>
        <dbReference type="PIRSR" id="PIRSR605027-6"/>
    </source>
</evidence>
<dbReference type="Proteomes" id="UP001432146">
    <property type="component" value="Unassembled WGS sequence"/>
</dbReference>
<evidence type="ECO:0000256" key="5">
    <source>
        <dbReference type="ARBA" id="ARBA00012641"/>
    </source>
</evidence>
<dbReference type="PANTHER" id="PTHR10896:SF50">
    <property type="entry name" value="GALACTOSYLGALACTOSYLXYLOSYLPROTEIN 3-BETA-GLUCURONOSYLTRANSFERASE P"/>
    <property type="match status" value="1"/>
</dbReference>
<keyword evidence="11 19" id="KW-0333">Golgi apparatus</keyword>
<evidence type="ECO:0000256" key="7">
    <source>
        <dbReference type="ARBA" id="ARBA00022692"/>
    </source>
</evidence>
<evidence type="ECO:0000313" key="21">
    <source>
        <dbReference type="EMBL" id="KAK9300631.1"/>
    </source>
</evidence>
<evidence type="ECO:0000256" key="8">
    <source>
        <dbReference type="ARBA" id="ARBA00022723"/>
    </source>
</evidence>
<proteinExistence type="inferred from homology"/>
<keyword evidence="9 19" id="KW-0735">Signal-anchor</keyword>
<dbReference type="GO" id="GO:0050650">
    <property type="term" value="P:chondroitin sulfate proteoglycan biosynthetic process"/>
    <property type="evidence" value="ECO:0007669"/>
    <property type="project" value="TreeGrafter"/>
</dbReference>
<comment type="cofactor">
    <cofactor evidence="1 17 19">
        <name>Mn(2+)</name>
        <dbReference type="ChEBI" id="CHEBI:29035"/>
    </cofactor>
</comment>
<name>A0AAW0ZT72_9HYME</name>
<feature type="region of interest" description="Disordered" evidence="20">
    <location>
        <begin position="112"/>
        <end position="149"/>
    </location>
</feature>
<dbReference type="GO" id="GO:0000139">
    <property type="term" value="C:Golgi membrane"/>
    <property type="evidence" value="ECO:0007669"/>
    <property type="project" value="UniProtKB-SubCell"/>
</dbReference>
<keyword evidence="8 17" id="KW-0479">Metal-binding</keyword>
<evidence type="ECO:0000256" key="15">
    <source>
        <dbReference type="ARBA" id="ARBA00047979"/>
    </source>
</evidence>
<dbReference type="PANTHER" id="PTHR10896">
    <property type="entry name" value="GALACTOSYLGALACTOSYLXYLOSYLPROTEIN 3-BETA-GLUCURONOSYLTRANSFERASE BETA-1,3-GLUCURONYLTRANSFERASE"/>
    <property type="match status" value="1"/>
</dbReference>
<evidence type="ECO:0000256" key="11">
    <source>
        <dbReference type="ARBA" id="ARBA00023034"/>
    </source>
</evidence>
<gene>
    <name evidence="21" type="ORF">QLX08_006774</name>
</gene>
<evidence type="ECO:0000256" key="1">
    <source>
        <dbReference type="ARBA" id="ARBA00001936"/>
    </source>
</evidence>
<evidence type="ECO:0000256" key="20">
    <source>
        <dbReference type="SAM" id="MobiDB-lite"/>
    </source>
</evidence>
<evidence type="ECO:0000256" key="14">
    <source>
        <dbReference type="ARBA" id="ARBA00023211"/>
    </source>
</evidence>
<dbReference type="Pfam" id="PF03360">
    <property type="entry name" value="Glyco_transf_43"/>
    <property type="match status" value="1"/>
</dbReference>
<dbReference type="AlphaFoldDB" id="A0AAW0ZT72"/>
<keyword evidence="14 17" id="KW-0464">Manganese</keyword>
<dbReference type="InterPro" id="IPR005027">
    <property type="entry name" value="Glyco_trans_43"/>
</dbReference>
<evidence type="ECO:0000256" key="9">
    <source>
        <dbReference type="ARBA" id="ARBA00022968"/>
    </source>
</evidence>
<evidence type="ECO:0000256" key="13">
    <source>
        <dbReference type="ARBA" id="ARBA00023180"/>
    </source>
</evidence>
<organism evidence="21 22">
    <name type="scientific">Tetragonisca angustula</name>
    <dbReference type="NCBI Taxonomy" id="166442"/>
    <lineage>
        <taxon>Eukaryota</taxon>
        <taxon>Metazoa</taxon>
        <taxon>Ecdysozoa</taxon>
        <taxon>Arthropoda</taxon>
        <taxon>Hexapoda</taxon>
        <taxon>Insecta</taxon>
        <taxon>Pterygota</taxon>
        <taxon>Neoptera</taxon>
        <taxon>Endopterygota</taxon>
        <taxon>Hymenoptera</taxon>
        <taxon>Apocrita</taxon>
        <taxon>Aculeata</taxon>
        <taxon>Apoidea</taxon>
        <taxon>Anthophila</taxon>
        <taxon>Apidae</taxon>
        <taxon>Tetragonisca</taxon>
    </lineage>
</organism>
<dbReference type="EC" id="2.4.1.135" evidence="5 19"/>
<evidence type="ECO:0000256" key="16">
    <source>
        <dbReference type="PIRSR" id="PIRSR605027-1"/>
    </source>
</evidence>
<evidence type="ECO:0000256" key="2">
    <source>
        <dbReference type="ARBA" id="ARBA00004323"/>
    </source>
</evidence>
<keyword evidence="22" id="KW-1185">Reference proteome</keyword>
<dbReference type="FunFam" id="3.90.550.10:FF:000044">
    <property type="entry name" value="Galactosylgalactosylxylosylprotein 3-beta-glucuronosyltransferase"/>
    <property type="match status" value="1"/>
</dbReference>
<comment type="pathway">
    <text evidence="3 19">Protein modification; protein glycosylation.</text>
</comment>
<comment type="caution">
    <text evidence="21">The sequence shown here is derived from an EMBL/GenBank/DDBJ whole genome shotgun (WGS) entry which is preliminary data.</text>
</comment>
<evidence type="ECO:0000256" key="10">
    <source>
        <dbReference type="ARBA" id="ARBA00022989"/>
    </source>
</evidence>
<feature type="glycosylation site" description="N-linked (GlcNAc...) asparagine" evidence="18">
    <location>
        <position position="360"/>
    </location>
</feature>
<dbReference type="SUPFAM" id="SSF53448">
    <property type="entry name" value="Nucleotide-diphospho-sugar transferases"/>
    <property type="match status" value="1"/>
</dbReference>
<reference evidence="21 22" key="1">
    <citation type="submission" date="2024-05" db="EMBL/GenBank/DDBJ databases">
        <title>The nuclear and mitochondrial genome assemblies of Tetragonisca angustula (Apidae: Meliponini), a tiny yet remarkable pollinator in the Neotropics.</title>
        <authorList>
            <person name="Ferrari R."/>
            <person name="Ricardo P.C."/>
            <person name="Dias F.C."/>
            <person name="Araujo N.S."/>
            <person name="Soares D.O."/>
            <person name="Zhou Q.-S."/>
            <person name="Zhu C.-D."/>
            <person name="Coutinho L."/>
            <person name="Airas M.C."/>
            <person name="Batista T.M."/>
        </authorList>
    </citation>
    <scope>NUCLEOTIDE SEQUENCE [LARGE SCALE GENOMIC DNA]</scope>
    <source>
        <strain evidence="21">ASF017062</strain>
        <tissue evidence="21">Abdomen</tissue>
    </source>
</reference>
<protein>
    <recommendedName>
        <fullName evidence="5 19">Galactosylgalactosylxylosylprotein 3-beta-glucuronosyltransferase</fullName>
        <ecNumber evidence="5 19">2.4.1.135</ecNumber>
    </recommendedName>
</protein>
<evidence type="ECO:0000256" key="6">
    <source>
        <dbReference type="ARBA" id="ARBA00022679"/>
    </source>
</evidence>
<dbReference type="CDD" id="cd00218">
    <property type="entry name" value="GlcAT-I"/>
    <property type="match status" value="1"/>
</dbReference>
<evidence type="ECO:0000256" key="3">
    <source>
        <dbReference type="ARBA" id="ARBA00004922"/>
    </source>
</evidence>
<dbReference type="GO" id="GO:0005975">
    <property type="term" value="P:carbohydrate metabolic process"/>
    <property type="evidence" value="ECO:0007669"/>
    <property type="project" value="TreeGrafter"/>
</dbReference>
<evidence type="ECO:0000256" key="19">
    <source>
        <dbReference type="RuleBase" id="RU363127"/>
    </source>
</evidence>
<dbReference type="EMBL" id="JAWNGG020000124">
    <property type="protein sequence ID" value="KAK9300631.1"/>
    <property type="molecule type" value="Genomic_DNA"/>
</dbReference>
<dbReference type="InterPro" id="IPR029044">
    <property type="entry name" value="Nucleotide-diphossugar_trans"/>
</dbReference>
<accession>A0AAW0ZT72</accession>
<evidence type="ECO:0000313" key="22">
    <source>
        <dbReference type="Proteomes" id="UP001432146"/>
    </source>
</evidence>
<comment type="similarity">
    <text evidence="4 19">Belongs to the glycosyltransferase 43 family.</text>
</comment>
<evidence type="ECO:0000256" key="12">
    <source>
        <dbReference type="ARBA" id="ARBA00023136"/>
    </source>
</evidence>
<keyword evidence="12" id="KW-0472">Membrane</keyword>
<dbReference type="Gene3D" id="3.90.550.10">
    <property type="entry name" value="Spore Coat Polysaccharide Biosynthesis Protein SpsA, Chain A"/>
    <property type="match status" value="1"/>
</dbReference>
<sequence length="398" mass="45027">MKPSMKMGVVALIGLFVVFYQYHLSTSVRFDQLTDFNGGGSAEDGPVLSQEEVERYVRTSKLTEEMIKSAVRRVQETNGLSPDVASTLIQQLVNHLRRNVFELPENNSKITRPLFAGRQLEPSRNATSSQRNQESSSSSSSSSVSLSERTPEPLYIITPTYRRPEQIPELTRMSHTLMLVKNVHWLVIEDAAVATKQVTRLLERTGLKFEHLTAPMPEKYKQKKGAKPRGVSNRNRGLQWIRANATDGVFYFADDDNTYDIALFDEIRKTKRVSMFPVGLCTKFGLSSPIIKNEKFVGFYDGWIAGRKFPVDMAGFAVSVKFLLQRPNASMPFKAGYEEDGFLKSLAPFEPKEIEFLADNCTRVLAWHTQTKKNEPSAPLDMKLYGETNLVKLKQQIV</sequence>